<sequence>MSAPSPGIVPKCIRECLIHCARVCLSSQRPERLLLRRWKWRFLKILSHPRTLLIPVDRQNSNEGIWRGFDFGALPTLSFAQIVHHLISGLLEVAQAIFVWVGKCLPDIAPKHRRRHKPRLRQRRLGGSAGSATQGN</sequence>
<feature type="compositionally biased region" description="Basic residues" evidence="1">
    <location>
        <begin position="113"/>
        <end position="124"/>
    </location>
</feature>
<evidence type="ECO:0000256" key="1">
    <source>
        <dbReference type="SAM" id="MobiDB-lite"/>
    </source>
</evidence>
<accession>A0AB33VK77</accession>
<organism evidence="2 3">
    <name type="scientific">Ralstonia solanacearum (strain UW551)</name>
    <dbReference type="NCBI Taxonomy" id="342110"/>
    <lineage>
        <taxon>Bacteria</taxon>
        <taxon>Pseudomonadati</taxon>
        <taxon>Pseudomonadota</taxon>
        <taxon>Betaproteobacteria</taxon>
        <taxon>Burkholderiales</taxon>
        <taxon>Burkholderiaceae</taxon>
        <taxon>Ralstonia</taxon>
        <taxon>Ralstonia solanacearum species complex</taxon>
    </lineage>
</organism>
<reference evidence="2 3" key="1">
    <citation type="journal article" date="2006" name="Mol. Plant Microbe Interact.">
        <title>Identification of open reading frames unique to a select agent: Ralstonia solanacearum race 3 biovar 2.</title>
        <authorList>
            <person name="Gabriel D.W."/>
            <person name="Allen C."/>
            <person name="Schell M."/>
            <person name="Denny T.P."/>
            <person name="Greenberg J.T."/>
            <person name="Duan Y.P."/>
            <person name="Flores-Cruz Z."/>
            <person name="Huang Q."/>
            <person name="Clifford J.M."/>
            <person name="Presting G."/>
            <person name="Gonzalez E.T."/>
            <person name="Reddy J."/>
            <person name="Elphinstone J."/>
            <person name="Swanson J."/>
            <person name="Yao J."/>
            <person name="Mulholland V."/>
            <person name="Liu L."/>
            <person name="Farmerie W."/>
            <person name="Patnaikuni M."/>
            <person name="Balogh B."/>
            <person name="Norman D."/>
            <person name="Alvarez A."/>
            <person name="Castillo J.A."/>
            <person name="Jones J."/>
            <person name="Saddler G."/>
            <person name="Walunas T."/>
            <person name="Zhukov A."/>
            <person name="Mikhailova N."/>
        </authorList>
    </citation>
    <scope>NUCLEOTIDE SEQUENCE [LARGE SCALE GENOMIC DNA]</scope>
    <source>
        <strain evidence="2 3">UW551</strain>
    </source>
</reference>
<dbReference type="Proteomes" id="UP000005933">
    <property type="component" value="Unassembled WGS sequence"/>
</dbReference>
<evidence type="ECO:0000313" key="2">
    <source>
        <dbReference type="EMBL" id="EAP74592.1"/>
    </source>
</evidence>
<evidence type="ECO:0000313" key="3">
    <source>
        <dbReference type="Proteomes" id="UP000005933"/>
    </source>
</evidence>
<protein>
    <submittedName>
        <fullName evidence="2">Uncharacterized protein</fullName>
    </submittedName>
</protein>
<gene>
    <name evidence="2" type="ORF">RRSL_04447</name>
</gene>
<dbReference type="AlphaFoldDB" id="A0AB33VK77"/>
<dbReference type="EMBL" id="AAKL01000002">
    <property type="protein sequence ID" value="EAP74592.1"/>
    <property type="molecule type" value="Genomic_DNA"/>
</dbReference>
<feature type="region of interest" description="Disordered" evidence="1">
    <location>
        <begin position="113"/>
        <end position="136"/>
    </location>
</feature>
<name>A0AB33VK77_RALSU</name>
<comment type="caution">
    <text evidence="2">The sequence shown here is derived from an EMBL/GenBank/DDBJ whole genome shotgun (WGS) entry which is preliminary data.</text>
</comment>
<proteinExistence type="predicted"/>